<dbReference type="AlphaFoldDB" id="A0A6J1JKB8"/>
<evidence type="ECO:0000256" key="3">
    <source>
        <dbReference type="ARBA" id="ARBA00022786"/>
    </source>
</evidence>
<dbReference type="PANTHER" id="PTHR11165">
    <property type="entry name" value="SKP1"/>
    <property type="match status" value="1"/>
</dbReference>
<dbReference type="InterPro" id="IPR001232">
    <property type="entry name" value="SKP1-like"/>
</dbReference>
<comment type="pathway">
    <text evidence="1">Protein modification; protein ubiquitination.</text>
</comment>
<feature type="compositionally biased region" description="Pro residues" evidence="4">
    <location>
        <begin position="151"/>
        <end position="163"/>
    </location>
</feature>
<dbReference type="CDD" id="cd18322">
    <property type="entry name" value="BTB_POZ_SKP1"/>
    <property type="match status" value="1"/>
</dbReference>
<dbReference type="KEGG" id="cmax:111486595"/>
<dbReference type="GO" id="GO:0006511">
    <property type="term" value="P:ubiquitin-dependent protein catabolic process"/>
    <property type="evidence" value="ECO:0007669"/>
    <property type="project" value="InterPro"/>
</dbReference>
<evidence type="ECO:0000259" key="5">
    <source>
        <dbReference type="Pfam" id="PF03931"/>
    </source>
</evidence>
<gene>
    <name evidence="7" type="primary">LOC111486595</name>
</gene>
<evidence type="ECO:0000256" key="1">
    <source>
        <dbReference type="ARBA" id="ARBA00004906"/>
    </source>
</evidence>
<proteinExistence type="inferred from homology"/>
<keyword evidence="6" id="KW-1185">Reference proteome</keyword>
<dbReference type="GO" id="GO:0009867">
    <property type="term" value="P:jasmonic acid mediated signaling pathway"/>
    <property type="evidence" value="ECO:0007669"/>
    <property type="project" value="UniProtKB-ARBA"/>
</dbReference>
<feature type="region of interest" description="Disordered" evidence="4">
    <location>
        <begin position="150"/>
        <end position="192"/>
    </location>
</feature>
<sequence length="192" mass="20879">MSSSKIVLRSFDGETFHIDEAVALESPTIKHMIEDDCADTVIPVPNVTSSILTKVIEFCKKHVEADAKDSKALDDTLKAWDAEFVEVNQNILFDLILKKIGFIDGTIEEPPQDANSTEFELWNQCNTSQTSTLAPSTPVVSLHDPSYLSIHPPPSIPPSPLIPSPTTLSSPPPSLDFPTDSNPIPPDTSTSL</sequence>
<accession>A0A6J1JKB8</accession>
<dbReference type="GeneID" id="111486595"/>
<keyword evidence="3" id="KW-0833">Ubl conjugation pathway</keyword>
<dbReference type="GO" id="GO:0016567">
    <property type="term" value="P:protein ubiquitination"/>
    <property type="evidence" value="ECO:0007669"/>
    <property type="project" value="UniProtKB-UniPathway"/>
</dbReference>
<reference evidence="7" key="1">
    <citation type="submission" date="2025-08" db="UniProtKB">
        <authorList>
            <consortium name="RefSeq"/>
        </authorList>
    </citation>
    <scope>IDENTIFICATION</scope>
    <source>
        <tissue evidence="7">Young leaves</tissue>
    </source>
</reference>
<dbReference type="SUPFAM" id="SSF54695">
    <property type="entry name" value="POZ domain"/>
    <property type="match status" value="1"/>
</dbReference>
<evidence type="ECO:0000313" key="7">
    <source>
        <dbReference type="RefSeq" id="XP_022989531.1"/>
    </source>
</evidence>
<dbReference type="InterPro" id="IPR016073">
    <property type="entry name" value="Skp1_comp_POZ"/>
</dbReference>
<dbReference type="OrthoDB" id="5544992at2759"/>
<feature type="domain" description="SKP1 component POZ" evidence="5">
    <location>
        <begin position="5"/>
        <end position="63"/>
    </location>
</feature>
<evidence type="ECO:0000256" key="4">
    <source>
        <dbReference type="SAM" id="MobiDB-lite"/>
    </source>
</evidence>
<comment type="similarity">
    <text evidence="2">Belongs to the SKP1 family.</text>
</comment>
<dbReference type="Gene3D" id="3.30.710.10">
    <property type="entry name" value="Potassium Channel Kv1.1, Chain A"/>
    <property type="match status" value="1"/>
</dbReference>
<dbReference type="Pfam" id="PF03931">
    <property type="entry name" value="Skp1_POZ"/>
    <property type="match status" value="1"/>
</dbReference>
<protein>
    <submittedName>
        <fullName evidence="7">SKP1-like protein 1A</fullName>
    </submittedName>
</protein>
<dbReference type="SMART" id="SM00512">
    <property type="entry name" value="Skp1"/>
    <property type="match status" value="1"/>
</dbReference>
<dbReference type="RefSeq" id="XP_022989531.1">
    <property type="nucleotide sequence ID" value="XM_023133763.1"/>
</dbReference>
<dbReference type="Proteomes" id="UP000504608">
    <property type="component" value="Unplaced"/>
</dbReference>
<name>A0A6J1JKB8_CUCMA</name>
<evidence type="ECO:0000313" key="6">
    <source>
        <dbReference type="Proteomes" id="UP000504608"/>
    </source>
</evidence>
<dbReference type="UniPathway" id="UPA00143"/>
<dbReference type="InterPro" id="IPR011333">
    <property type="entry name" value="SKP1/BTB/POZ_sf"/>
</dbReference>
<organism evidence="6 7">
    <name type="scientific">Cucurbita maxima</name>
    <name type="common">Pumpkin</name>
    <name type="synonym">Winter squash</name>
    <dbReference type="NCBI Taxonomy" id="3661"/>
    <lineage>
        <taxon>Eukaryota</taxon>
        <taxon>Viridiplantae</taxon>
        <taxon>Streptophyta</taxon>
        <taxon>Embryophyta</taxon>
        <taxon>Tracheophyta</taxon>
        <taxon>Spermatophyta</taxon>
        <taxon>Magnoliopsida</taxon>
        <taxon>eudicotyledons</taxon>
        <taxon>Gunneridae</taxon>
        <taxon>Pentapetalae</taxon>
        <taxon>rosids</taxon>
        <taxon>fabids</taxon>
        <taxon>Cucurbitales</taxon>
        <taxon>Cucurbitaceae</taxon>
        <taxon>Cucurbiteae</taxon>
        <taxon>Cucurbita</taxon>
    </lineage>
</organism>
<dbReference type="InterPro" id="IPR016897">
    <property type="entry name" value="SKP1"/>
</dbReference>
<evidence type="ECO:0000256" key="2">
    <source>
        <dbReference type="ARBA" id="ARBA00009993"/>
    </source>
</evidence>